<evidence type="ECO:0000313" key="2">
    <source>
        <dbReference type="EMBL" id="ELP35612.1"/>
    </source>
</evidence>
<dbReference type="AlphaFoldDB" id="L7CPP6"/>
<feature type="region of interest" description="Disordered" evidence="1">
    <location>
        <begin position="1"/>
        <end position="41"/>
    </location>
</feature>
<dbReference type="Proteomes" id="UP000010959">
    <property type="component" value="Unassembled WGS sequence"/>
</dbReference>
<evidence type="ECO:0000256" key="1">
    <source>
        <dbReference type="SAM" id="MobiDB-lite"/>
    </source>
</evidence>
<dbReference type="PATRIC" id="fig|993516.3.peg.560"/>
<name>L7CPP6_RHOBT</name>
<protein>
    <submittedName>
        <fullName evidence="2">Uncharacterized protein</fullName>
    </submittedName>
</protein>
<organism evidence="2 3">
    <name type="scientific">Rhodopirellula baltica SWK14</name>
    <dbReference type="NCBI Taxonomy" id="993516"/>
    <lineage>
        <taxon>Bacteria</taxon>
        <taxon>Pseudomonadati</taxon>
        <taxon>Planctomycetota</taxon>
        <taxon>Planctomycetia</taxon>
        <taxon>Pirellulales</taxon>
        <taxon>Pirellulaceae</taxon>
        <taxon>Rhodopirellula</taxon>
    </lineage>
</organism>
<accession>L7CPP6</accession>
<comment type="caution">
    <text evidence="2">The sequence shown here is derived from an EMBL/GenBank/DDBJ whole genome shotgun (WGS) entry which is preliminary data.</text>
</comment>
<evidence type="ECO:0000313" key="3">
    <source>
        <dbReference type="Proteomes" id="UP000010959"/>
    </source>
</evidence>
<sequence>MSSNRIENGLVNMAKSKMTSGSVKRGHWPRELNSPGELVGF</sequence>
<gene>
    <name evidence="2" type="ORF">RBSWK_00516</name>
</gene>
<dbReference type="EMBL" id="AMWG01000009">
    <property type="protein sequence ID" value="ELP35612.1"/>
    <property type="molecule type" value="Genomic_DNA"/>
</dbReference>
<proteinExistence type="predicted"/>
<reference evidence="2 3" key="1">
    <citation type="journal article" date="2013" name="Mar. Genomics">
        <title>Expression of sulfatases in Rhodopirellula baltica and the diversity of sulfatases in the genus Rhodopirellula.</title>
        <authorList>
            <person name="Wegner C.E."/>
            <person name="Richter-Heitmann T."/>
            <person name="Klindworth A."/>
            <person name="Klockow C."/>
            <person name="Richter M."/>
            <person name="Achstetter T."/>
            <person name="Glockner F.O."/>
            <person name="Harder J."/>
        </authorList>
    </citation>
    <scope>NUCLEOTIDE SEQUENCE [LARGE SCALE GENOMIC DNA]</scope>
    <source>
        <strain evidence="2 3">SWK14</strain>
    </source>
</reference>